<evidence type="ECO:0000259" key="22">
    <source>
        <dbReference type="SMART" id="SM00382"/>
    </source>
</evidence>
<dbReference type="Pfam" id="PF09263">
    <property type="entry name" value="PEX-2N"/>
    <property type="match status" value="1"/>
</dbReference>
<dbReference type="Gene3D" id="1.10.8.60">
    <property type="match status" value="2"/>
</dbReference>
<reference evidence="23 24" key="1">
    <citation type="submission" date="2017-08" db="EMBL/GenBank/DDBJ databases">
        <title>USMARCv1.0.</title>
        <authorList>
            <person name="Hannum G.I."/>
            <person name="Koren S."/>
            <person name="Schroeder S.G."/>
            <person name="Chin S.C."/>
            <person name="Nonneman D.J."/>
            <person name="Becker S.A."/>
            <person name="Rosen B.D."/>
            <person name="Bickhart D.M."/>
            <person name="Putnam N.H."/>
            <person name="Green R.E."/>
            <person name="Tuggle C.K."/>
            <person name="Liu H."/>
            <person name="Rohrer G.A."/>
            <person name="Warr A."/>
            <person name="Hall R."/>
            <person name="Kim K."/>
            <person name="Hume D.A."/>
            <person name="Talbot R."/>
            <person name="Chow W."/>
            <person name="Howe K."/>
            <person name="Schwartz A.S."/>
            <person name="Watson M."/>
            <person name="Archibald A.L."/>
            <person name="Phillippy A.M."/>
            <person name="Smith T.P.L."/>
        </authorList>
    </citation>
    <scope>NUCLEOTIDE SEQUENCE [LARGE SCALE GENOMIC DNA]</scope>
</reference>
<evidence type="ECO:0000256" key="15">
    <source>
        <dbReference type="ARBA" id="ARBA00034532"/>
    </source>
</evidence>
<dbReference type="InterPro" id="IPR003959">
    <property type="entry name" value="ATPase_AAA_core"/>
</dbReference>
<evidence type="ECO:0000256" key="1">
    <source>
        <dbReference type="ARBA" id="ARBA00004514"/>
    </source>
</evidence>
<keyword evidence="4" id="KW-0963">Cytoplasm</keyword>
<proteinExistence type="inferred from homology"/>
<dbReference type="GO" id="GO:0015031">
    <property type="term" value="P:protein transport"/>
    <property type="evidence" value="ECO:0007669"/>
    <property type="project" value="UniProtKB-KW"/>
</dbReference>
<evidence type="ECO:0000256" key="4">
    <source>
        <dbReference type="ARBA" id="ARBA00022490"/>
    </source>
</evidence>
<dbReference type="PANTHER" id="PTHR23077:SF12">
    <property type="entry name" value="PEROXISOMAL ATPASE PEX1"/>
    <property type="match status" value="1"/>
</dbReference>
<feature type="domain" description="AAA+ ATPase" evidence="22">
    <location>
        <begin position="631"/>
        <end position="781"/>
    </location>
</feature>
<feature type="region of interest" description="Disordered" evidence="21">
    <location>
        <begin position="1"/>
        <end position="23"/>
    </location>
</feature>
<accession>A0A4X1U6W6</accession>
<feature type="compositionally biased region" description="Polar residues" evidence="21">
    <location>
        <begin position="255"/>
        <end position="268"/>
    </location>
</feature>
<dbReference type="FunFam" id="3.10.330.10:FF:000004">
    <property type="entry name" value="Peroxisome biogenesis factor 1"/>
    <property type="match status" value="1"/>
</dbReference>
<name>A0A4X1U6W6_PIG</name>
<dbReference type="SUPFAM" id="SSF52540">
    <property type="entry name" value="P-loop containing nucleoside triphosphate hydrolases"/>
    <property type="match status" value="2"/>
</dbReference>
<keyword evidence="8" id="KW-0547">Nucleotide-binding</keyword>
<reference evidence="23" key="2">
    <citation type="submission" date="2025-08" db="UniProtKB">
        <authorList>
            <consortium name="Ensembl"/>
        </authorList>
    </citation>
    <scope>IDENTIFICATION</scope>
</reference>
<dbReference type="InterPro" id="IPR041569">
    <property type="entry name" value="AAA_lid_3"/>
</dbReference>
<evidence type="ECO:0000313" key="24">
    <source>
        <dbReference type="Proteomes" id="UP000314985"/>
    </source>
</evidence>
<feature type="region of interest" description="Disordered" evidence="21">
    <location>
        <begin position="383"/>
        <end position="416"/>
    </location>
</feature>
<dbReference type="FunFam" id="1.10.8.60:FF:000067">
    <property type="entry name" value="Peroxisomal biogenesis factor 1"/>
    <property type="match status" value="1"/>
</dbReference>
<evidence type="ECO:0000256" key="18">
    <source>
        <dbReference type="ARBA" id="ARBA00057209"/>
    </source>
</evidence>
<dbReference type="AlphaFoldDB" id="A0A4X1U6W6"/>
<dbReference type="GO" id="GO:0007031">
    <property type="term" value="P:peroxisome organization"/>
    <property type="evidence" value="ECO:0007669"/>
    <property type="project" value="UniProtKB-KW"/>
</dbReference>
<evidence type="ECO:0000256" key="2">
    <source>
        <dbReference type="ARBA" id="ARBA00006914"/>
    </source>
</evidence>
<feature type="compositionally biased region" description="Gly residues" evidence="21">
    <location>
        <begin position="1"/>
        <end position="10"/>
    </location>
</feature>
<keyword evidence="5" id="KW-0597">Phosphoprotein</keyword>
<dbReference type="Pfam" id="PF00004">
    <property type="entry name" value="AAA"/>
    <property type="match status" value="1"/>
</dbReference>
<comment type="catalytic activity">
    <reaction evidence="17">
        <text>ATP + H2O = ADP + phosphate + H(+)</text>
        <dbReference type="Rhea" id="RHEA:13065"/>
        <dbReference type="ChEBI" id="CHEBI:15377"/>
        <dbReference type="ChEBI" id="CHEBI:15378"/>
        <dbReference type="ChEBI" id="CHEBI:30616"/>
        <dbReference type="ChEBI" id="CHEBI:43474"/>
        <dbReference type="ChEBI" id="CHEBI:456216"/>
    </reaction>
    <physiologicalReaction direction="left-to-right" evidence="17">
        <dbReference type="Rhea" id="RHEA:13066"/>
    </physiologicalReaction>
</comment>
<evidence type="ECO:0000256" key="14">
    <source>
        <dbReference type="ARBA" id="ARBA00032509"/>
    </source>
</evidence>
<comment type="similarity">
    <text evidence="2">Belongs to the AAA ATPase family.</text>
</comment>
<evidence type="ECO:0000256" key="9">
    <source>
        <dbReference type="ARBA" id="ARBA00022801"/>
    </source>
</evidence>
<keyword evidence="7" id="KW-0677">Repeat</keyword>
<dbReference type="FunFam" id="3.40.50.300:FF:000966">
    <property type="entry name" value="Peroxisomal biogenesis factor 1"/>
    <property type="match status" value="1"/>
</dbReference>
<evidence type="ECO:0000256" key="21">
    <source>
        <dbReference type="SAM" id="MobiDB-lite"/>
    </source>
</evidence>
<keyword evidence="3" id="KW-0813">Transport</keyword>
<evidence type="ECO:0000256" key="16">
    <source>
        <dbReference type="ARBA" id="ARBA00046271"/>
    </source>
</evidence>
<comment type="subunit">
    <text evidence="19">Homooligomer; homooligomerizes in the cytosol, interaction with PEX6 promotes dissociation of the homooligomer. Interacts with PEX6; forming the PEX1-PEX6 AAA ATPase complex, which is composed of a heterohexamer formed by a trimer of PEX1-PEX6 dimers. Interacts indirectly with PEX26, via its interaction with PEX6.</text>
</comment>
<evidence type="ECO:0000256" key="8">
    <source>
        <dbReference type="ARBA" id="ARBA00022741"/>
    </source>
</evidence>
<evidence type="ECO:0000256" key="20">
    <source>
        <dbReference type="ARBA" id="ARBA00078482"/>
    </source>
</evidence>
<dbReference type="InterPro" id="IPR015342">
    <property type="entry name" value="PEX1-N_C-lobe"/>
</dbReference>
<dbReference type="FunFam" id="1.10.8.60:FF:000089">
    <property type="entry name" value="Peroxisomal biogenesis factor 1"/>
    <property type="match status" value="1"/>
</dbReference>
<evidence type="ECO:0000256" key="13">
    <source>
        <dbReference type="ARBA" id="ARBA00023140"/>
    </source>
</evidence>
<keyword evidence="6" id="KW-0962">Peroxisome biogenesis</keyword>
<evidence type="ECO:0000256" key="19">
    <source>
        <dbReference type="ARBA" id="ARBA00065930"/>
    </source>
</evidence>
<evidence type="ECO:0000256" key="5">
    <source>
        <dbReference type="ARBA" id="ARBA00022553"/>
    </source>
</evidence>
<dbReference type="GO" id="GO:0005778">
    <property type="term" value="C:peroxisomal membrane"/>
    <property type="evidence" value="ECO:0007669"/>
    <property type="project" value="UniProtKB-SubCell"/>
</dbReference>
<keyword evidence="13" id="KW-0576">Peroxisome</keyword>
<dbReference type="Proteomes" id="UP000314985">
    <property type="component" value="Chromosome 9"/>
</dbReference>
<feature type="compositionally biased region" description="Polar residues" evidence="21">
    <location>
        <begin position="383"/>
        <end position="393"/>
    </location>
</feature>
<dbReference type="Pfam" id="PF09262">
    <property type="entry name" value="PEX-1N"/>
    <property type="match status" value="1"/>
</dbReference>
<evidence type="ECO:0000256" key="12">
    <source>
        <dbReference type="ARBA" id="ARBA00023136"/>
    </source>
</evidence>
<evidence type="ECO:0000256" key="17">
    <source>
        <dbReference type="ARBA" id="ARBA00048778"/>
    </source>
</evidence>
<dbReference type="PANTHER" id="PTHR23077">
    <property type="entry name" value="AAA-FAMILY ATPASE"/>
    <property type="match status" value="1"/>
</dbReference>
<dbReference type="Pfam" id="PF17862">
    <property type="entry name" value="AAA_lid_3"/>
    <property type="match status" value="1"/>
</dbReference>
<dbReference type="InterPro" id="IPR009010">
    <property type="entry name" value="Asp_de-COase-like_dom_sf"/>
</dbReference>
<evidence type="ECO:0000256" key="11">
    <source>
        <dbReference type="ARBA" id="ARBA00022927"/>
    </source>
</evidence>
<dbReference type="Gene3D" id="2.40.40.20">
    <property type="match status" value="1"/>
</dbReference>
<dbReference type="InterPro" id="IPR027417">
    <property type="entry name" value="P-loop_NTPase"/>
</dbReference>
<comment type="function">
    <text evidence="18">Component of the PEX1-PEX6 AAA ATPase complex, a protein dislocase complex that mediates the ATP-dependent extraction of the PEX5 receptor from peroxisomal membranes, an essential step for PEX5 recycling. Specifically recognizes PEX5 monoubiquitinated at 'Cys-11', and pulls it out of the peroxisome lumen through the PEX2-PEX10-PEX12 retrotranslocation channel. Extraction by the PEX1-PEX6 AAA ATPase complex is accompanied by unfolding of the TPR repeats and release of bound cargo from PEX5.</text>
</comment>
<dbReference type="InterPro" id="IPR003960">
    <property type="entry name" value="ATPase_AAA_CS"/>
</dbReference>
<dbReference type="InterPro" id="IPR003593">
    <property type="entry name" value="AAA+_ATPase"/>
</dbReference>
<sequence>MRRGALGGGADRSSPGPTPATCGVGPGKIGWAAGGRCLQTMWGGDRLAGAGGGGAAVTVAFTNARDCFLHLPRRLVAQLHLLQNQAIEVTWGQQPAFLSWVEGRHFRDQGENVAEINRQVGQKLGLSNGEQVFLKPCSHVVSCQQVEVEPLSADDWEILELHAASLEQHLLDQIRIVFPKAIFPIWVDQQTYVFIQIVALIPGASYGRLETDSRLLIQPKTRQAKENTFSKGDNARGKFHNYEGNQKGLTKEPQTKQLQSNTIGITRSQETDSKDTIDASSVPSLWTMIGSIFSFGSEKKQDMSWGLTEINAFKNMQSEVVPLDNIFRVCKSQPPSICNASPTSVFHKHYTIHVFPWDQEYFDVEPSFTVTYGKLAKVLSPKQQQNKTKQSVLSPEKEKQMSEPLDQKQISPDSSQEDDKACVLKVVWNGLEELKNAVKYTKNVEALHLGKVWIPDDLRKRLNIEMHAVVRITPVEITPKIPRSLTLQPRENLPEDVSEEDIKAVFSSWLQQSTTTTLPLIISEEEYIKLEIKDGLKEFSLNTAHSWEKEKEKNIFLLSANLLQKTTIQVLLDPMVKEENSEEIDFILPFLKLNCLGGVNSIGVSSMEHITHSLLGRPLSRQLMSLVAGLRNGALLLTGGKGSGKSTLAKAICKEAFDVLDAHVEIVDCKALRGKRLENLQKTIVAAFSEASWRQPSVVLLDDLDLVAGLPALPEHEHSPEAVQSQRLAHALNDMTKELISMGSLVALIATSQSQHSLHPLLVSAQGIHLFQCVQHIQPPDQEQRCEILHNAIKNKLDCDMNSFTDLDLKRIAKETEGFVARDFIVLVDRAIHSRLSNQSVSTREELVLTTLDFQKALQGFVPASLRNVNLINLGTWAGITLVDYVKFGRSLWIQSSYQPRGQSYSANILEQVNKLFGIFLLGVYVLAATSRPDLIDPALLRPGRLDKCVYCPPPDQVSRLEILNVLSASLPLAEDVDLQHVASLTDSFTGADLKALLYNAQLEALHGRLLSCGLQDGGSSSDSDLSLSSMVFLNHSSGSDDSAGDGEYGLDQSLVSLEMSEVLPDESKINMYRLYFGSSYESELGNGTSSDLSSQCLSAPSSITQDFPGAPGKDQFSRPPMFRTASQEGYQELTQEQRDQLRADISIIKSRYRNQIGEDDALNQPGPIRTSLAISQSHLMTALSHTRPSISEDDWKNFAELYENFQNPKKRKNQSGTVFRPGQKVTLA</sequence>
<dbReference type="GO" id="GO:0005829">
    <property type="term" value="C:cytosol"/>
    <property type="evidence" value="ECO:0007669"/>
    <property type="project" value="UniProtKB-SubCell"/>
</dbReference>
<dbReference type="InterPro" id="IPR050168">
    <property type="entry name" value="AAA_ATPase_domain"/>
</dbReference>
<dbReference type="SMART" id="SM00382">
    <property type="entry name" value="AAA"/>
    <property type="match status" value="1"/>
</dbReference>
<keyword evidence="9" id="KW-0378">Hydrolase</keyword>
<dbReference type="InterPro" id="IPR015343">
    <property type="entry name" value="PEX1-N-lobe"/>
</dbReference>
<dbReference type="InterPro" id="IPR029067">
    <property type="entry name" value="CDC48_domain_2-like_sf"/>
</dbReference>
<feature type="region of interest" description="Disordered" evidence="21">
    <location>
        <begin position="226"/>
        <end position="276"/>
    </location>
</feature>
<evidence type="ECO:0000256" key="6">
    <source>
        <dbReference type="ARBA" id="ARBA00022593"/>
    </source>
</evidence>
<evidence type="ECO:0000256" key="3">
    <source>
        <dbReference type="ARBA" id="ARBA00022448"/>
    </source>
</evidence>
<organism evidence="23 24">
    <name type="scientific">Sus scrofa</name>
    <name type="common">Pig</name>
    <dbReference type="NCBI Taxonomy" id="9823"/>
    <lineage>
        <taxon>Eukaryota</taxon>
        <taxon>Metazoa</taxon>
        <taxon>Chordata</taxon>
        <taxon>Craniata</taxon>
        <taxon>Vertebrata</taxon>
        <taxon>Euteleostomi</taxon>
        <taxon>Mammalia</taxon>
        <taxon>Eutheria</taxon>
        <taxon>Laurasiatheria</taxon>
        <taxon>Artiodactyla</taxon>
        <taxon>Suina</taxon>
        <taxon>Suidae</taxon>
        <taxon>Sus</taxon>
    </lineage>
</organism>
<comment type="subcellular location">
    <subcellularLocation>
        <location evidence="1">Cytoplasm</location>
        <location evidence="1">Cytosol</location>
    </subcellularLocation>
    <subcellularLocation>
        <location evidence="16">Peroxisome membrane</location>
    </subcellularLocation>
</comment>
<dbReference type="FunFam" id="2.40.40.20:FF:000016">
    <property type="entry name" value="peroxisome biogenesis factor 1"/>
    <property type="match status" value="1"/>
</dbReference>
<dbReference type="Gene3D" id="3.40.50.300">
    <property type="entry name" value="P-loop containing nucleotide triphosphate hydrolases"/>
    <property type="match status" value="2"/>
</dbReference>
<keyword evidence="10" id="KW-0067">ATP-binding</keyword>
<dbReference type="GO" id="GO:0005524">
    <property type="term" value="F:ATP binding"/>
    <property type="evidence" value="ECO:0007669"/>
    <property type="project" value="UniProtKB-KW"/>
</dbReference>
<feature type="region of interest" description="Disordered" evidence="21">
    <location>
        <begin position="1207"/>
        <end position="1229"/>
    </location>
</feature>
<dbReference type="SUPFAM" id="SSF54585">
    <property type="entry name" value="Cdc48 domain 2-like"/>
    <property type="match status" value="1"/>
</dbReference>
<dbReference type="GO" id="GO:0016887">
    <property type="term" value="F:ATP hydrolysis activity"/>
    <property type="evidence" value="ECO:0007669"/>
    <property type="project" value="InterPro"/>
</dbReference>
<keyword evidence="12" id="KW-0472">Membrane</keyword>
<dbReference type="Ensembl" id="ENSSSCT00070028353.1">
    <property type="protein sequence ID" value="ENSSSCP00070023613.1"/>
    <property type="gene ID" value="ENSSSCG00070014360.1"/>
</dbReference>
<evidence type="ECO:0000256" key="7">
    <source>
        <dbReference type="ARBA" id="ARBA00022737"/>
    </source>
</evidence>
<dbReference type="PROSITE" id="PS00674">
    <property type="entry name" value="AAA"/>
    <property type="match status" value="1"/>
</dbReference>
<evidence type="ECO:0000313" key="23">
    <source>
        <dbReference type="Ensembl" id="ENSSSCP00070023613.1"/>
    </source>
</evidence>
<protein>
    <recommendedName>
        <fullName evidence="15">Peroxisomal ATPase PEX1</fullName>
    </recommendedName>
    <alternativeName>
        <fullName evidence="14">Peroxin-1</fullName>
    </alternativeName>
    <alternativeName>
        <fullName evidence="20">Peroxisome biogenesis factor 1</fullName>
    </alternativeName>
</protein>
<dbReference type="Gene3D" id="3.10.330.10">
    <property type="match status" value="1"/>
</dbReference>
<keyword evidence="11" id="KW-0653">Protein transport</keyword>
<dbReference type="SUPFAM" id="SSF50692">
    <property type="entry name" value="ADC-like"/>
    <property type="match status" value="1"/>
</dbReference>
<evidence type="ECO:0000256" key="10">
    <source>
        <dbReference type="ARBA" id="ARBA00022840"/>
    </source>
</evidence>